<dbReference type="Proteomes" id="UP001158961">
    <property type="component" value="Chromosome"/>
</dbReference>
<organism evidence="2 3">
    <name type="scientific">Enterobacter agglomerans</name>
    <name type="common">Erwinia herbicola</name>
    <name type="synonym">Pantoea agglomerans</name>
    <dbReference type="NCBI Taxonomy" id="549"/>
    <lineage>
        <taxon>Bacteria</taxon>
        <taxon>Pseudomonadati</taxon>
        <taxon>Pseudomonadota</taxon>
        <taxon>Gammaproteobacteria</taxon>
        <taxon>Enterobacterales</taxon>
        <taxon>Erwiniaceae</taxon>
        <taxon>Pantoea</taxon>
        <taxon>Pantoea agglomerans group</taxon>
    </lineage>
</organism>
<reference evidence="2" key="1">
    <citation type="submission" date="2022-05" db="EMBL/GenBank/DDBJ databases">
        <authorList>
            <person name="Pothier F. J."/>
        </authorList>
    </citation>
    <scope>NUCLEOTIDE SEQUENCE</scope>
    <source>
        <strain evidence="2">DAPP-PG734</strain>
    </source>
</reference>
<feature type="transmembrane region" description="Helical" evidence="1">
    <location>
        <begin position="21"/>
        <end position="39"/>
    </location>
</feature>
<accession>A0AAN2K4X5</accession>
<keyword evidence="1" id="KW-0472">Membrane</keyword>
<keyword evidence="1" id="KW-0812">Transmembrane</keyword>
<protein>
    <submittedName>
        <fullName evidence="2">Uncharacterized protein</fullName>
    </submittedName>
</protein>
<evidence type="ECO:0000313" key="3">
    <source>
        <dbReference type="Proteomes" id="UP001158961"/>
    </source>
</evidence>
<evidence type="ECO:0000256" key="1">
    <source>
        <dbReference type="SAM" id="Phobius"/>
    </source>
</evidence>
<dbReference type="EMBL" id="OW970315">
    <property type="protein sequence ID" value="CAH6295758.1"/>
    <property type="molecule type" value="Genomic_DNA"/>
</dbReference>
<gene>
    <name evidence="2" type="ORF">DAPPPG734_11635</name>
</gene>
<proteinExistence type="predicted"/>
<keyword evidence="1" id="KW-1133">Transmembrane helix</keyword>
<evidence type="ECO:0000313" key="2">
    <source>
        <dbReference type="EMBL" id="CAH6295758.1"/>
    </source>
</evidence>
<dbReference type="AlphaFoldDB" id="A0AAN2K4X5"/>
<sequence length="158" mass="17756">MVKQCYLIHSSGKTMKLFVKVMLLMIFIVCPIGIATASGTQVPFSQYNSLDNVSKIFSDQDVVSTLKSVLGNEYNDFSQNFDVFGEPHKTDGGGIFVEGWLKDLYLVQASAFVIQADGKVYAAWMMPQNNKIHYVTNAPEGNKVQEDIARWSKRFDNE</sequence>
<name>A0AAN2K4X5_ENTAG</name>